<keyword evidence="1" id="KW-0472">Membrane</keyword>
<dbReference type="Proteomes" id="UP000435138">
    <property type="component" value="Unassembled WGS sequence"/>
</dbReference>
<organism evidence="3 4">
    <name type="scientific">Endobacterium cereale</name>
    <dbReference type="NCBI Taxonomy" id="2663029"/>
    <lineage>
        <taxon>Bacteria</taxon>
        <taxon>Pseudomonadati</taxon>
        <taxon>Pseudomonadota</taxon>
        <taxon>Alphaproteobacteria</taxon>
        <taxon>Hyphomicrobiales</taxon>
        <taxon>Rhizobiaceae</taxon>
        <taxon>Endobacterium</taxon>
    </lineage>
</organism>
<dbReference type="Pfam" id="PF02470">
    <property type="entry name" value="MlaD"/>
    <property type="match status" value="1"/>
</dbReference>
<comment type="caution">
    <text evidence="3">The sequence shown here is derived from an EMBL/GenBank/DDBJ whole genome shotgun (WGS) entry which is preliminary data.</text>
</comment>
<dbReference type="RefSeq" id="WP_153354785.1">
    <property type="nucleotide sequence ID" value="NZ_JAYKOO010000001.1"/>
</dbReference>
<accession>A0A6A8A7R7</accession>
<gene>
    <name evidence="3" type="ORF">GAO09_14900</name>
</gene>
<protein>
    <submittedName>
        <fullName evidence="3">MCE family protein</fullName>
    </submittedName>
</protein>
<feature type="transmembrane region" description="Helical" evidence="1">
    <location>
        <begin position="7"/>
        <end position="29"/>
    </location>
</feature>
<dbReference type="PANTHER" id="PTHR36698:SF2">
    <property type="entry name" value="MCE_MLAD DOMAIN-CONTAINING PROTEIN"/>
    <property type="match status" value="1"/>
</dbReference>
<evidence type="ECO:0000259" key="2">
    <source>
        <dbReference type="Pfam" id="PF02470"/>
    </source>
</evidence>
<keyword evidence="1" id="KW-0812">Transmembrane</keyword>
<keyword evidence="1" id="KW-1133">Transmembrane helix</keyword>
<evidence type="ECO:0000313" key="4">
    <source>
        <dbReference type="Proteomes" id="UP000435138"/>
    </source>
</evidence>
<dbReference type="PANTHER" id="PTHR36698">
    <property type="entry name" value="BLL5892 PROTEIN"/>
    <property type="match status" value="1"/>
</dbReference>
<proteinExistence type="predicted"/>
<reference evidence="3 4" key="1">
    <citation type="submission" date="2019-11" db="EMBL/GenBank/DDBJ databases">
        <title>Genome analysis of Rhizobacterium cereale a novel genus and species isolated from maize roots in North Spain.</title>
        <authorList>
            <person name="Menendez E."/>
            <person name="Flores-Felix J.D."/>
            <person name="Ramirez-Bahena M.-H."/>
            <person name="Igual J.M."/>
            <person name="Garcia-Fraile P."/>
            <person name="Peix A."/>
            <person name="Velazquez E."/>
        </authorList>
    </citation>
    <scope>NUCLEOTIDE SEQUENCE [LARGE SCALE GENOMIC DNA]</scope>
    <source>
        <strain evidence="3 4">RZME27</strain>
    </source>
</reference>
<feature type="domain" description="Mce/MlaD" evidence="2">
    <location>
        <begin position="47"/>
        <end position="116"/>
    </location>
</feature>
<dbReference type="AlphaFoldDB" id="A0A6A8A7R7"/>
<sequence>METKANYALVGFFTLLVVAAAFGFVYWMAQYGRGGPTGELAIRIPGSANGLSVGSAVRFNGIPVGTVRNLAIDPDDPRFSIAFTEVQLAAPVYPSTKAVLEVQGLTGAAYIELSGGRTGEENIVKKAQEQGKPAVLIADQSSVTNLLATADQILKRADTAIGDIQGFVADARGPLTQTIRHAETFTASLSENSGAIDEFLKSLSALSGTFNTVSQRIDSTLEAAEQLVRAVDANKINNILSNAEKVSGDVAASTTELPAIVAEVKETAASFRQVGIDTQNVLRRAEQIIASVDPKQVGAVVDNFAQASADARGAVASARDVVDGVAVRRDEIDRAIGDFSELAKKLNEASSRVDGILAKVDTMVSGDSSEGMFAEAQKTLQSIRAAADNLNGRIGPIADNINRFSSSGLQNVQTLVGDMRRTVDNLNRAITNFDNDPQRLIFGGDEVKTYDGRTRR</sequence>
<dbReference type="SUPFAM" id="SSF58104">
    <property type="entry name" value="Methyl-accepting chemotaxis protein (MCP) signaling domain"/>
    <property type="match status" value="1"/>
</dbReference>
<dbReference type="InterPro" id="IPR003399">
    <property type="entry name" value="Mce/MlaD"/>
</dbReference>
<evidence type="ECO:0000256" key="1">
    <source>
        <dbReference type="SAM" id="Phobius"/>
    </source>
</evidence>
<evidence type="ECO:0000313" key="3">
    <source>
        <dbReference type="EMBL" id="MQY47325.1"/>
    </source>
</evidence>
<name>A0A6A8A7R7_9HYPH</name>
<keyword evidence="4" id="KW-1185">Reference proteome</keyword>
<dbReference type="EMBL" id="WIXI01000044">
    <property type="protein sequence ID" value="MQY47325.1"/>
    <property type="molecule type" value="Genomic_DNA"/>
</dbReference>